<dbReference type="HOGENOM" id="CLU_300639_0_0_1"/>
<dbReference type="PANTHER" id="PTHR11070:SF2">
    <property type="entry name" value="ATP-DEPENDENT DNA HELICASE SRS2"/>
    <property type="match status" value="1"/>
</dbReference>
<dbReference type="InParanoid" id="Q4QHW5"/>
<keyword evidence="2 9" id="KW-0378">Hydrolase</keyword>
<keyword evidence="4 9" id="KW-0067">ATP-binding</keyword>
<keyword evidence="1 9" id="KW-0547">Nucleotide-binding</keyword>
<feature type="compositionally biased region" description="Low complexity" evidence="10">
    <location>
        <begin position="672"/>
        <end position="681"/>
    </location>
</feature>
<dbReference type="VEuPathDB" id="TriTrypDB:LMJLV39_090011700"/>
<dbReference type="Pfam" id="PF00580">
    <property type="entry name" value="UvrD-helicase"/>
    <property type="match status" value="1"/>
</dbReference>
<feature type="compositionally biased region" description="Low complexity" evidence="10">
    <location>
        <begin position="211"/>
        <end position="228"/>
    </location>
</feature>
<dbReference type="STRING" id="5664.Q4QHW5"/>
<feature type="region of interest" description="Disordered" evidence="10">
    <location>
        <begin position="485"/>
        <end position="509"/>
    </location>
</feature>
<dbReference type="GO" id="GO:0000725">
    <property type="term" value="P:recombinational repair"/>
    <property type="evidence" value="ECO:0000318"/>
    <property type="project" value="GO_Central"/>
</dbReference>
<dbReference type="CDD" id="cd17932">
    <property type="entry name" value="DEXQc_UvrD"/>
    <property type="match status" value="1"/>
</dbReference>
<evidence type="ECO:0000313" key="14">
    <source>
        <dbReference type="Proteomes" id="UP000000542"/>
    </source>
</evidence>
<evidence type="ECO:0000256" key="6">
    <source>
        <dbReference type="ARBA" id="ARBA00034617"/>
    </source>
</evidence>
<dbReference type="VEuPathDB" id="TriTrypDB:LmjF.09.0590"/>
<evidence type="ECO:0000256" key="2">
    <source>
        <dbReference type="ARBA" id="ARBA00022801"/>
    </source>
</evidence>
<dbReference type="RefSeq" id="XP_001681233.1">
    <property type="nucleotide sequence ID" value="XM_001681181.1"/>
</dbReference>
<dbReference type="eggNOG" id="KOG2108">
    <property type="taxonomic scope" value="Eukaryota"/>
</dbReference>
<evidence type="ECO:0000256" key="8">
    <source>
        <dbReference type="ARBA" id="ARBA00048988"/>
    </source>
</evidence>
<dbReference type="Gene3D" id="3.40.50.300">
    <property type="entry name" value="P-loop containing nucleotide triphosphate hydrolases"/>
    <property type="match status" value="3"/>
</dbReference>
<organism evidence="13 14">
    <name type="scientific">Leishmania major</name>
    <dbReference type="NCBI Taxonomy" id="5664"/>
    <lineage>
        <taxon>Eukaryota</taxon>
        <taxon>Discoba</taxon>
        <taxon>Euglenozoa</taxon>
        <taxon>Kinetoplastea</taxon>
        <taxon>Metakinetoplastina</taxon>
        <taxon>Trypanosomatida</taxon>
        <taxon>Trypanosomatidae</taxon>
        <taxon>Leishmaniinae</taxon>
        <taxon>Leishmania</taxon>
    </lineage>
</organism>
<keyword evidence="3 9" id="KW-0347">Helicase</keyword>
<dbReference type="EC" id="5.6.2.4" evidence="7"/>
<keyword evidence="5" id="KW-0413">Isomerase</keyword>
<feature type="region of interest" description="Disordered" evidence="10">
    <location>
        <begin position="854"/>
        <end position="874"/>
    </location>
</feature>
<evidence type="ECO:0000256" key="9">
    <source>
        <dbReference type="PROSITE-ProRule" id="PRU00560"/>
    </source>
</evidence>
<dbReference type="GO" id="GO:0043138">
    <property type="term" value="F:3'-5' DNA helicase activity"/>
    <property type="evidence" value="ECO:0000318"/>
    <property type="project" value="GO_Central"/>
</dbReference>
<reference evidence="13 14" key="1">
    <citation type="journal article" date="2005" name="Science">
        <title>The genome of the kinetoplastid parasite, Leishmania major.</title>
        <authorList>
            <person name="Ivens A.C."/>
            <person name="Peacock C.S."/>
            <person name="Worthey E.A."/>
            <person name="Murphy L."/>
            <person name="Aggarwal G."/>
            <person name="Berriman M."/>
            <person name="Sisk E."/>
            <person name="Rajandream M.A."/>
            <person name="Adlem E."/>
            <person name="Aert R."/>
            <person name="Anupama A."/>
            <person name="Apostolou Z."/>
            <person name="Attipoe P."/>
            <person name="Bason N."/>
            <person name="Bauser C."/>
            <person name="Beck A."/>
            <person name="Beverley S.M."/>
            <person name="Bianchettin G."/>
            <person name="Borzym K."/>
            <person name="Bothe G."/>
            <person name="Bruschi C.V."/>
            <person name="Collins M."/>
            <person name="Cadag E."/>
            <person name="Ciarloni L."/>
            <person name="Clayton C."/>
            <person name="Coulson R.M."/>
            <person name="Cronin A."/>
            <person name="Cruz A.K."/>
            <person name="Davies R.M."/>
            <person name="De Gaudenzi J."/>
            <person name="Dobson D.E."/>
            <person name="Duesterhoeft A."/>
            <person name="Fazelina G."/>
            <person name="Fosker N."/>
            <person name="Frasch A.C."/>
            <person name="Fraser A."/>
            <person name="Fuchs M."/>
            <person name="Gabel C."/>
            <person name="Goble A."/>
            <person name="Goffeau A."/>
            <person name="Harris D."/>
            <person name="Hertz-Fowler C."/>
            <person name="Hilbert H."/>
            <person name="Horn D."/>
            <person name="Huang Y."/>
            <person name="Klages S."/>
            <person name="Knights A."/>
            <person name="Kube M."/>
            <person name="Larke N."/>
            <person name="Litvin L."/>
            <person name="Lord A."/>
            <person name="Louie T."/>
            <person name="Marra M."/>
            <person name="Masuy D."/>
            <person name="Matthews K."/>
            <person name="Michaeli S."/>
            <person name="Mottram J.C."/>
            <person name="Muller-Auer S."/>
            <person name="Munden H."/>
            <person name="Nelson S."/>
            <person name="Norbertczak H."/>
            <person name="Oliver K."/>
            <person name="O'neil S."/>
            <person name="Pentony M."/>
            <person name="Pohl T.M."/>
            <person name="Price C."/>
            <person name="Purnelle B."/>
            <person name="Quail M.A."/>
            <person name="Rabbinowitsch E."/>
            <person name="Reinhardt R."/>
            <person name="Rieger M."/>
            <person name="Rinta J."/>
            <person name="Robben J."/>
            <person name="Robertson L."/>
            <person name="Ruiz J.C."/>
            <person name="Rutter S."/>
            <person name="Saunders D."/>
            <person name="Schafer M."/>
            <person name="Schein J."/>
            <person name="Schwartz D.C."/>
            <person name="Seeger K."/>
            <person name="Seyler A."/>
            <person name="Sharp S."/>
            <person name="Shin H."/>
            <person name="Sivam D."/>
            <person name="Squares R."/>
            <person name="Squares S."/>
            <person name="Tosato V."/>
            <person name="Vogt C."/>
            <person name="Volckaert G."/>
            <person name="Wambutt R."/>
            <person name="Warren T."/>
            <person name="Wedler H."/>
            <person name="Woodward J."/>
            <person name="Zhou S."/>
            <person name="Zimmermann W."/>
            <person name="Smith D.F."/>
            <person name="Blackwell J.M."/>
            <person name="Stuart K.D."/>
            <person name="Barrell B."/>
            <person name="Myler P.J."/>
        </authorList>
    </citation>
    <scope>NUCLEOTIDE SEQUENCE [LARGE SCALE GENOMIC DNA]</scope>
    <source>
        <strain evidence="14">MHOM/IL/81/Friedlin</strain>
    </source>
</reference>
<comment type="catalytic activity">
    <reaction evidence="6">
        <text>Couples ATP hydrolysis with the unwinding of duplex DNA by translocating in the 3'-5' direction.</text>
        <dbReference type="EC" id="5.6.2.4"/>
    </reaction>
</comment>
<feature type="domain" description="UvrD-like helicase C-terminal" evidence="12">
    <location>
        <begin position="309"/>
        <end position="645"/>
    </location>
</feature>
<feature type="region of interest" description="Disordered" evidence="10">
    <location>
        <begin position="610"/>
        <end position="642"/>
    </location>
</feature>
<dbReference type="GeneID" id="5649488"/>
<protein>
    <recommendedName>
        <fullName evidence="7">DNA 3'-5' helicase</fullName>
        <ecNumber evidence="7">5.6.2.4</ecNumber>
    </recommendedName>
</protein>
<feature type="compositionally biased region" description="Basic and acidic residues" evidence="10">
    <location>
        <begin position="750"/>
        <end position="769"/>
    </location>
</feature>
<evidence type="ECO:0000256" key="3">
    <source>
        <dbReference type="ARBA" id="ARBA00022806"/>
    </source>
</evidence>
<dbReference type="PROSITE" id="PS51217">
    <property type="entry name" value="UVRD_HELICASE_CTER"/>
    <property type="match status" value="1"/>
</dbReference>
<evidence type="ECO:0000313" key="13">
    <source>
        <dbReference type="EMBL" id="CAJ02587.1"/>
    </source>
</evidence>
<comment type="catalytic activity">
    <reaction evidence="8">
        <text>ATP + H2O = ADP + phosphate + H(+)</text>
        <dbReference type="Rhea" id="RHEA:13065"/>
        <dbReference type="ChEBI" id="CHEBI:15377"/>
        <dbReference type="ChEBI" id="CHEBI:15378"/>
        <dbReference type="ChEBI" id="CHEBI:30616"/>
        <dbReference type="ChEBI" id="CHEBI:43474"/>
        <dbReference type="ChEBI" id="CHEBI:456216"/>
        <dbReference type="EC" id="5.6.2.4"/>
    </reaction>
</comment>
<dbReference type="VEuPathDB" id="TriTrypDB:LMJSD75_090011400"/>
<dbReference type="OMA" id="YAQREKS"/>
<evidence type="ECO:0000256" key="10">
    <source>
        <dbReference type="SAM" id="MobiDB-lite"/>
    </source>
</evidence>
<feature type="region of interest" description="Disordered" evidence="10">
    <location>
        <begin position="664"/>
        <end position="713"/>
    </location>
</feature>
<dbReference type="Pfam" id="PF13361">
    <property type="entry name" value="UvrD_C"/>
    <property type="match status" value="2"/>
</dbReference>
<name>Q4QHW5_LEIMA</name>
<dbReference type="GO" id="GO:0016787">
    <property type="term" value="F:hydrolase activity"/>
    <property type="evidence" value="ECO:0007669"/>
    <property type="project" value="UniProtKB-UniRule"/>
</dbReference>
<dbReference type="PROSITE" id="PS51198">
    <property type="entry name" value="UVRD_HELICASE_ATP_BIND"/>
    <property type="match status" value="1"/>
</dbReference>
<feature type="compositionally biased region" description="Polar residues" evidence="10">
    <location>
        <begin position="773"/>
        <end position="786"/>
    </location>
</feature>
<dbReference type="EMBL" id="FR796405">
    <property type="protein sequence ID" value="CAJ02587.1"/>
    <property type="molecule type" value="Genomic_DNA"/>
</dbReference>
<feature type="region of interest" description="Disordered" evidence="10">
    <location>
        <begin position="201"/>
        <end position="230"/>
    </location>
</feature>
<proteinExistence type="predicted"/>
<dbReference type="InterPro" id="IPR014016">
    <property type="entry name" value="UvrD-like_ATP-bd"/>
</dbReference>
<sequence length="996" mass="108298">MDESQIRAATYPADAALILQAGAGSGKTQTMAARIAYLLQSGVPGHSILGICFTRQAAETLRGRVRSTLPPTLTREAHALKLKTFHAFGLECLRRFGALQADTHVLDARQQHQLARRVVDTYAQREKSSEAVTDLVDYVNRVKTMRMPPIPQLDPALQDAYLFPYYQKALHEEHNAVDFGDLQQMFYDLIRPVPATALTASQGCGGGLDEQQPSQGEHQPPQQQQQGGMVPSDVCTALRAEYTHFVVDEFQDFNEIQVELLALLAGDACHVTCVGDPNQCIYTWRGAMPNVFGVWKKRFPQTAMLTLAVNYRSDGPIVEAANRVVKATQMAHHHREERAVTLVQCASEDDELQAVPLVIEHVLRRRDAHLGYGDIAILCRSRRRVQLYCDVLQSQRIPVRQLRGMSVDHLASMRSLLAFLRLCVSPHGPEGDANVRTVLNTAPLHRLSPGAAKKFLLSLDSVCQARRATEAARIRSWRHTIHVDNSSEVGADNGGAQGSRSEGLQPGAARTSVIGGGCPTATTPGVHPESHSFFAVLQELVYHNFSHALFPKLEVSKKNQKNIRSVVRIVVHAKELLAQPSCDVEQVLRYVLREGGYEGESMAAVAARTVTPSATTRGTKRARNSAEGWGSDRCVDEASGRSSASAYQPRVGALLMERCASQHNQQQQRYTSSSAPASCSSAGGGDSRWDRWHHGSRRSGAASGSDGAGDEDVLPPEEEAAVWQEQRMNLSELVLHTYHSVQEALEREVTHELDKEGGGGEGRGEEASSRSRPSQASGNHSNSRSRLFSKATAADDSVSNFSAGSTTTTMTVMQALRPPAVVLHRVLDEFVSLVSSDDYGPMREIGNADDAAGAAAGADTAGNGGRLPTSTSPHWIGEVTVGTVHRAKGMEWPAVLLPGCWVGEYPVRPRDEEKRVFYVGMSRAMKHLVCFTAAAREGRPGSGQAVTAASVVDLPAQHSQSGTLEPTPYLAALGDTLERVNYADLKTAYLTEQGYL</sequence>
<reference evidence="13 14" key="2">
    <citation type="journal article" date="2011" name="Genome Res.">
        <title>Chromosome and gene copy number variation allow major structural change between species and strains of Leishmania.</title>
        <authorList>
            <person name="Rogers M.B."/>
            <person name="Hilley J.D."/>
            <person name="Dickens N.J."/>
            <person name="Wilkes J."/>
            <person name="Bates P.A."/>
            <person name="Depledge D.P."/>
            <person name="Harris D."/>
            <person name="Her Y."/>
            <person name="Herzyk P."/>
            <person name="Imamura H."/>
            <person name="Otto T.D."/>
            <person name="Sanders M."/>
            <person name="Seeger K."/>
            <person name="Dujardin J.C."/>
            <person name="Berriman M."/>
            <person name="Smith D.F."/>
            <person name="Hertz-Fowler C."/>
            <person name="Mottram J.C."/>
        </authorList>
    </citation>
    <scope>NUCLEOTIDE SEQUENCE [LARGE SCALE GENOMIC DNA]</scope>
    <source>
        <strain evidence="14">MHOM/IL/81/Friedlin</strain>
    </source>
</reference>
<dbReference type="GO" id="GO:0003677">
    <property type="term" value="F:DNA binding"/>
    <property type="evidence" value="ECO:0007669"/>
    <property type="project" value="InterPro"/>
</dbReference>
<dbReference type="InterPro" id="IPR000212">
    <property type="entry name" value="DNA_helicase_UvrD/REP"/>
</dbReference>
<dbReference type="GO" id="GO:0005524">
    <property type="term" value="F:ATP binding"/>
    <property type="evidence" value="ECO:0007669"/>
    <property type="project" value="UniProtKB-UniRule"/>
</dbReference>
<evidence type="ECO:0000256" key="7">
    <source>
        <dbReference type="ARBA" id="ARBA00034808"/>
    </source>
</evidence>
<gene>
    <name evidence="13" type="ORF">LMJF_09_0590</name>
</gene>
<evidence type="ECO:0000256" key="5">
    <source>
        <dbReference type="ARBA" id="ARBA00023235"/>
    </source>
</evidence>
<dbReference type="AlphaFoldDB" id="Q4QHW5"/>
<dbReference type="InterPro" id="IPR027417">
    <property type="entry name" value="P-loop_NTPase"/>
</dbReference>
<feature type="domain" description="UvrD-like helicase ATP-binding" evidence="11">
    <location>
        <begin position="1"/>
        <end position="314"/>
    </location>
</feature>
<evidence type="ECO:0000256" key="1">
    <source>
        <dbReference type="ARBA" id="ARBA00022741"/>
    </source>
</evidence>
<dbReference type="PANTHER" id="PTHR11070">
    <property type="entry name" value="UVRD / RECB / PCRA DNA HELICASE FAMILY MEMBER"/>
    <property type="match status" value="1"/>
</dbReference>
<dbReference type="GO" id="GO:0005634">
    <property type="term" value="C:nucleus"/>
    <property type="evidence" value="ECO:0000318"/>
    <property type="project" value="GO_Central"/>
</dbReference>
<keyword evidence="14" id="KW-1185">Reference proteome</keyword>
<evidence type="ECO:0000256" key="4">
    <source>
        <dbReference type="ARBA" id="ARBA00022840"/>
    </source>
</evidence>
<feature type="region of interest" description="Disordered" evidence="10">
    <location>
        <begin position="750"/>
        <end position="804"/>
    </location>
</feature>
<dbReference type="FunCoup" id="Q4QHW5">
    <property type="interactions" value="143"/>
</dbReference>
<dbReference type="Proteomes" id="UP000000542">
    <property type="component" value="Chromosome 9"/>
</dbReference>
<dbReference type="KEGG" id="lma:LMJF_09_0590"/>
<accession>Q4QHW5</accession>
<evidence type="ECO:0000259" key="12">
    <source>
        <dbReference type="PROSITE" id="PS51217"/>
    </source>
</evidence>
<dbReference type="GO" id="GO:0031981">
    <property type="term" value="C:nuclear lumen"/>
    <property type="evidence" value="ECO:0000266"/>
    <property type="project" value="GeneDB"/>
</dbReference>
<dbReference type="VEuPathDB" id="TriTrypDB:LMJFC_090012800"/>
<evidence type="ECO:0000259" key="11">
    <source>
        <dbReference type="PROSITE" id="PS51198"/>
    </source>
</evidence>
<dbReference type="SUPFAM" id="SSF52540">
    <property type="entry name" value="P-loop containing nucleoside triphosphate hydrolases"/>
    <property type="match status" value="2"/>
</dbReference>
<feature type="binding site" evidence="9">
    <location>
        <begin position="21"/>
        <end position="28"/>
    </location>
    <ligand>
        <name>ATP</name>
        <dbReference type="ChEBI" id="CHEBI:30616"/>
    </ligand>
</feature>
<dbReference type="InterPro" id="IPR014017">
    <property type="entry name" value="DNA_helicase_UvrD-like_C"/>
</dbReference>